<feature type="signal peptide" evidence="1">
    <location>
        <begin position="1"/>
        <end position="19"/>
    </location>
</feature>
<proteinExistence type="predicted"/>
<organism evidence="2 3">
    <name type="scientific">Urechidicola croceus</name>
    <dbReference type="NCBI Taxonomy" id="1850246"/>
    <lineage>
        <taxon>Bacteria</taxon>
        <taxon>Pseudomonadati</taxon>
        <taxon>Bacteroidota</taxon>
        <taxon>Flavobacteriia</taxon>
        <taxon>Flavobacteriales</taxon>
        <taxon>Flavobacteriaceae</taxon>
        <taxon>Urechidicola</taxon>
    </lineage>
</organism>
<sequence>MKTKFLLLFLLLFIGISQAQTIKGIVFDSETNRPLNGVHVYTKNEKNVTLTNEKGEFTLKLWSKIDENDLIYFSFLGYKTNSVSYLGALKTYKVFMTKEINTLDGVTIYKKNQLKLRIDYQKLNEMPEAIYSFGSCLVGNKIYTIGGDASFQIDGVKKTIYENPGEENMLKLYKKATSIYNKQIFKPSLNIYNIDTDTWSTSEAVFKKRAYHNVIYDKKEEKIYVIGGKNRSKKGVFEYLDNQIEIFDLEDNTITIDNTNPHPGVDFESFIYEDNIIVMGGSTKIFKNGRINYSKKVHFYNTNSGFWYELQDMPKGKEIKGTLIGDKIYVFGGFDDKTLTQIETYDLITGDWELIGNMNINLKKPAITNFGSDIFLFENKKMFVYNINSKELKEYSIDLSMVASEMLCFNQKLYIVGGYIENEYSIIPSKDMYSIDLKEFEVTKLSNIRSLNE</sequence>
<dbReference type="PANTHER" id="PTHR46375:SF3">
    <property type="entry name" value="KELCH REPEAT AND BTB DOMAIN-CONTAINING PROTEIN 13"/>
    <property type="match status" value="1"/>
</dbReference>
<dbReference type="Pfam" id="PF13715">
    <property type="entry name" value="CarbopepD_reg_2"/>
    <property type="match status" value="1"/>
</dbReference>
<dbReference type="PANTHER" id="PTHR46375">
    <property type="entry name" value="KELCH REPEAT AND BTB DOMAIN-CONTAINING PROTEIN 13-RELATED"/>
    <property type="match status" value="1"/>
</dbReference>
<evidence type="ECO:0000256" key="1">
    <source>
        <dbReference type="SAM" id="SignalP"/>
    </source>
</evidence>
<name>A0A1D8P935_9FLAO</name>
<keyword evidence="1" id="KW-0732">Signal</keyword>
<protein>
    <recommendedName>
        <fullName evidence="4">Galactose oxidase</fullName>
    </recommendedName>
</protein>
<accession>A0A1D8P935</accession>
<dbReference type="Gene3D" id="2.120.10.80">
    <property type="entry name" value="Kelch-type beta propeller"/>
    <property type="match status" value="1"/>
</dbReference>
<dbReference type="Proteomes" id="UP000176050">
    <property type="component" value="Chromosome"/>
</dbReference>
<evidence type="ECO:0008006" key="4">
    <source>
        <dbReference type="Google" id="ProtNLM"/>
    </source>
</evidence>
<dbReference type="STRING" id="1850246.LPB138_10460"/>
<dbReference type="InterPro" id="IPR052392">
    <property type="entry name" value="Kelch-BTB_domain-containing"/>
</dbReference>
<keyword evidence="3" id="KW-1185">Reference proteome</keyword>
<evidence type="ECO:0000313" key="3">
    <source>
        <dbReference type="Proteomes" id="UP000176050"/>
    </source>
</evidence>
<dbReference type="Pfam" id="PF24681">
    <property type="entry name" value="Kelch_KLHDC2_KLHL20_DRC7"/>
    <property type="match status" value="1"/>
</dbReference>
<dbReference type="SUPFAM" id="SSF117281">
    <property type="entry name" value="Kelch motif"/>
    <property type="match status" value="1"/>
</dbReference>
<dbReference type="InterPro" id="IPR008969">
    <property type="entry name" value="CarboxyPept-like_regulatory"/>
</dbReference>
<dbReference type="SUPFAM" id="SSF49464">
    <property type="entry name" value="Carboxypeptidase regulatory domain-like"/>
    <property type="match status" value="1"/>
</dbReference>
<dbReference type="InterPro" id="IPR006652">
    <property type="entry name" value="Kelch_1"/>
</dbReference>
<evidence type="ECO:0000313" key="2">
    <source>
        <dbReference type="EMBL" id="AOW21075.1"/>
    </source>
</evidence>
<feature type="chain" id="PRO_5009110923" description="Galactose oxidase" evidence="1">
    <location>
        <begin position="20"/>
        <end position="453"/>
    </location>
</feature>
<reference evidence="2 3" key="1">
    <citation type="submission" date="2016-10" db="EMBL/GenBank/DDBJ databases">
        <title>Lutibacter sp. LPB0138, isolated from marine gastropod.</title>
        <authorList>
            <person name="Kim E."/>
            <person name="Yi H."/>
        </authorList>
    </citation>
    <scope>NUCLEOTIDE SEQUENCE [LARGE SCALE GENOMIC DNA]</scope>
    <source>
        <strain evidence="2 3">LPB0138</strain>
    </source>
</reference>
<dbReference type="RefSeq" id="WP_070237239.1">
    <property type="nucleotide sequence ID" value="NZ_CP017478.1"/>
</dbReference>
<dbReference type="Gene3D" id="2.60.40.1120">
    <property type="entry name" value="Carboxypeptidase-like, regulatory domain"/>
    <property type="match status" value="1"/>
</dbReference>
<dbReference type="AlphaFoldDB" id="A0A1D8P935"/>
<gene>
    <name evidence="2" type="ORF">LPB138_10460</name>
</gene>
<dbReference type="InterPro" id="IPR015915">
    <property type="entry name" value="Kelch-typ_b-propeller"/>
</dbReference>
<dbReference type="KEGG" id="lul:LPB138_10460"/>
<dbReference type="SMART" id="SM00612">
    <property type="entry name" value="Kelch"/>
    <property type="match status" value="1"/>
</dbReference>
<dbReference type="EMBL" id="CP017478">
    <property type="protein sequence ID" value="AOW21075.1"/>
    <property type="molecule type" value="Genomic_DNA"/>
</dbReference>